<evidence type="ECO:0000313" key="4">
    <source>
        <dbReference type="Proteomes" id="UP000308953"/>
    </source>
</evidence>
<feature type="region of interest" description="Disordered" evidence="2">
    <location>
        <begin position="1898"/>
        <end position="1917"/>
    </location>
</feature>
<feature type="compositionally biased region" description="Polar residues" evidence="2">
    <location>
        <begin position="1107"/>
        <end position="1119"/>
    </location>
</feature>
<proteinExistence type="predicted"/>
<feature type="compositionally biased region" description="Basic and acidic residues" evidence="2">
    <location>
        <begin position="118"/>
        <end position="131"/>
    </location>
</feature>
<feature type="region of interest" description="Disordered" evidence="2">
    <location>
        <begin position="2436"/>
        <end position="2482"/>
    </location>
</feature>
<feature type="region of interest" description="Disordered" evidence="2">
    <location>
        <begin position="2195"/>
        <end position="2223"/>
    </location>
</feature>
<evidence type="ECO:0000313" key="3">
    <source>
        <dbReference type="EMBL" id="THX37794.1"/>
    </source>
</evidence>
<feature type="region of interest" description="Disordered" evidence="2">
    <location>
        <begin position="240"/>
        <end position="269"/>
    </location>
</feature>
<feature type="compositionally biased region" description="Basic and acidic residues" evidence="2">
    <location>
        <begin position="3668"/>
        <end position="3682"/>
    </location>
</feature>
<keyword evidence="1" id="KW-0175">Coiled coil</keyword>
<feature type="region of interest" description="Disordered" evidence="2">
    <location>
        <begin position="2832"/>
        <end position="2945"/>
    </location>
</feature>
<feature type="region of interest" description="Disordered" evidence="2">
    <location>
        <begin position="2525"/>
        <end position="2566"/>
    </location>
</feature>
<feature type="coiled-coil region" evidence="1">
    <location>
        <begin position="3029"/>
        <end position="3063"/>
    </location>
</feature>
<feature type="compositionally biased region" description="Basic and acidic residues" evidence="2">
    <location>
        <begin position="2880"/>
        <end position="2928"/>
    </location>
</feature>
<feature type="region of interest" description="Disordered" evidence="2">
    <location>
        <begin position="1865"/>
        <end position="1885"/>
    </location>
</feature>
<feature type="region of interest" description="Disordered" evidence="2">
    <location>
        <begin position="1395"/>
        <end position="1419"/>
    </location>
</feature>
<organism evidence="3 4">
    <name type="scientific">Aureobasidium pullulans</name>
    <name type="common">Black yeast</name>
    <name type="synonym">Pullularia pullulans</name>
    <dbReference type="NCBI Taxonomy" id="5580"/>
    <lineage>
        <taxon>Eukaryota</taxon>
        <taxon>Fungi</taxon>
        <taxon>Dikarya</taxon>
        <taxon>Ascomycota</taxon>
        <taxon>Pezizomycotina</taxon>
        <taxon>Dothideomycetes</taxon>
        <taxon>Dothideomycetidae</taxon>
        <taxon>Dothideales</taxon>
        <taxon>Saccotheciaceae</taxon>
        <taxon>Aureobasidium</taxon>
    </lineage>
</organism>
<feature type="region of interest" description="Disordered" evidence="2">
    <location>
        <begin position="4010"/>
        <end position="4071"/>
    </location>
</feature>
<accession>A0A4S9EVT5</accession>
<feature type="region of interest" description="Disordered" evidence="2">
    <location>
        <begin position="1670"/>
        <end position="1704"/>
    </location>
</feature>
<feature type="region of interest" description="Disordered" evidence="2">
    <location>
        <begin position="1102"/>
        <end position="1126"/>
    </location>
</feature>
<feature type="coiled-coil region" evidence="1">
    <location>
        <begin position="1782"/>
        <end position="1833"/>
    </location>
</feature>
<feature type="coiled-coil region" evidence="1">
    <location>
        <begin position="3115"/>
        <end position="3163"/>
    </location>
</feature>
<dbReference type="EMBL" id="QZAV01000121">
    <property type="protein sequence ID" value="THX37794.1"/>
    <property type="molecule type" value="Genomic_DNA"/>
</dbReference>
<feature type="compositionally biased region" description="Acidic residues" evidence="2">
    <location>
        <begin position="1681"/>
        <end position="1698"/>
    </location>
</feature>
<reference evidence="3 4" key="1">
    <citation type="submission" date="2018-10" db="EMBL/GenBank/DDBJ databases">
        <title>Fifty Aureobasidium pullulans genomes reveal a recombining polyextremotolerant generalist.</title>
        <authorList>
            <person name="Gostincar C."/>
            <person name="Turk M."/>
            <person name="Zajc J."/>
            <person name="Gunde-Cimerman N."/>
        </authorList>
    </citation>
    <scope>NUCLEOTIDE SEQUENCE [LARGE SCALE GENOMIC DNA]</scope>
    <source>
        <strain evidence="3 4">EXF-9785</strain>
    </source>
</reference>
<evidence type="ECO:0000256" key="2">
    <source>
        <dbReference type="SAM" id="MobiDB-lite"/>
    </source>
</evidence>
<feature type="coiled-coil region" evidence="1">
    <location>
        <begin position="3454"/>
        <end position="3488"/>
    </location>
</feature>
<feature type="compositionally biased region" description="Polar residues" evidence="2">
    <location>
        <begin position="3848"/>
        <end position="3868"/>
    </location>
</feature>
<feature type="compositionally biased region" description="Low complexity" evidence="2">
    <location>
        <begin position="1188"/>
        <end position="1206"/>
    </location>
</feature>
<feature type="compositionally biased region" description="Pro residues" evidence="2">
    <location>
        <begin position="250"/>
        <end position="259"/>
    </location>
</feature>
<feature type="compositionally biased region" description="Basic and acidic residues" evidence="2">
    <location>
        <begin position="4061"/>
        <end position="4071"/>
    </location>
</feature>
<name>A0A4S9EVT5_AURPU</name>
<gene>
    <name evidence="3" type="ORF">D6D10_05635</name>
</gene>
<feature type="region of interest" description="Disordered" evidence="2">
    <location>
        <begin position="923"/>
        <end position="950"/>
    </location>
</feature>
<evidence type="ECO:0000256" key="1">
    <source>
        <dbReference type="SAM" id="Coils"/>
    </source>
</evidence>
<feature type="compositionally biased region" description="Polar residues" evidence="2">
    <location>
        <begin position="1060"/>
        <end position="1079"/>
    </location>
</feature>
<feature type="compositionally biased region" description="Low complexity" evidence="2">
    <location>
        <begin position="4023"/>
        <end position="4040"/>
    </location>
</feature>
<feature type="coiled-coil region" evidence="1">
    <location>
        <begin position="3293"/>
        <end position="3425"/>
    </location>
</feature>
<feature type="region of interest" description="Disordered" evidence="2">
    <location>
        <begin position="2083"/>
        <end position="2109"/>
    </location>
</feature>
<feature type="compositionally biased region" description="Basic and acidic residues" evidence="2">
    <location>
        <begin position="4010"/>
        <end position="4022"/>
    </location>
</feature>
<feature type="coiled-coil region" evidence="1">
    <location>
        <begin position="1422"/>
        <end position="1527"/>
    </location>
</feature>
<feature type="region of interest" description="Disordered" evidence="2">
    <location>
        <begin position="2694"/>
        <end position="2715"/>
    </location>
</feature>
<feature type="compositionally biased region" description="Polar residues" evidence="2">
    <location>
        <begin position="2445"/>
        <end position="2462"/>
    </location>
</feature>
<protein>
    <submittedName>
        <fullName evidence="3">Uncharacterized protein</fullName>
    </submittedName>
</protein>
<feature type="region of interest" description="Disordered" evidence="2">
    <location>
        <begin position="2344"/>
        <end position="2383"/>
    </location>
</feature>
<dbReference type="Proteomes" id="UP000308953">
    <property type="component" value="Unassembled WGS sequence"/>
</dbReference>
<feature type="coiled-coil region" evidence="1">
    <location>
        <begin position="840"/>
        <end position="919"/>
    </location>
</feature>
<feature type="region of interest" description="Disordered" evidence="2">
    <location>
        <begin position="3667"/>
        <end position="3729"/>
    </location>
</feature>
<feature type="compositionally biased region" description="Basic and acidic residues" evidence="2">
    <location>
        <begin position="3742"/>
        <end position="3756"/>
    </location>
</feature>
<feature type="coiled-coil region" evidence="1">
    <location>
        <begin position="1267"/>
        <end position="1334"/>
    </location>
</feature>
<feature type="compositionally biased region" description="Low complexity" evidence="2">
    <location>
        <begin position="1898"/>
        <end position="1908"/>
    </location>
</feature>
<feature type="compositionally biased region" description="Basic and acidic residues" evidence="2">
    <location>
        <begin position="2083"/>
        <end position="2092"/>
    </location>
</feature>
<feature type="coiled-coil region" evidence="1">
    <location>
        <begin position="3777"/>
        <end position="3811"/>
    </location>
</feature>
<feature type="compositionally biased region" description="Polar residues" evidence="2">
    <location>
        <begin position="37"/>
        <end position="51"/>
    </location>
</feature>
<comment type="caution">
    <text evidence="3">The sequence shown here is derived from an EMBL/GenBank/DDBJ whole genome shotgun (WGS) entry which is preliminary data.</text>
</comment>
<feature type="region of interest" description="Disordered" evidence="2">
    <location>
        <begin position="1056"/>
        <end position="1079"/>
    </location>
</feature>
<dbReference type="PANTHER" id="PTHR45615">
    <property type="entry name" value="MYOSIN HEAVY CHAIN, NON-MUSCLE"/>
    <property type="match status" value="1"/>
</dbReference>
<feature type="region of interest" description="Disordered" evidence="2">
    <location>
        <begin position="1"/>
        <end position="162"/>
    </location>
</feature>
<feature type="region of interest" description="Disordered" evidence="2">
    <location>
        <begin position="3742"/>
        <end position="3777"/>
    </location>
</feature>
<feature type="compositionally biased region" description="Polar residues" evidence="2">
    <location>
        <begin position="3831"/>
        <end position="3840"/>
    </location>
</feature>
<dbReference type="PANTHER" id="PTHR45615:SF80">
    <property type="entry name" value="GRIP DOMAIN-CONTAINING PROTEIN"/>
    <property type="match status" value="1"/>
</dbReference>
<sequence>MADEGGHSPPIRSQELPPSQGSYISPPRTPGIIITPSEDSNAEQATVSSDDLLQVSHETRDDVALPNAHSDDENSPVSPEDDGLKISDIIMSRPVSPENDDNKSDKSSFFTDSDSDEEYRGRRSVSSRDHSPSITDRILGQATNDEARFKRRRSQGGLGEGFIPAAVKPSPLKFRSITRDGDKILILSPTDGNSIVITDPKVVEELDNSISQGRKTLSPVETAFFSKRTQQFLAKALEADEKTNLKATPPADPKIPGSPPLDMSTAEAEANEGNKHITAAIKGTSSRAAESGTLHRRTSSVNAGNVLVQKRLALLNEEVKKLRINPRHPVSKWGTDTLWGYMLMQYDNLVSANDVLALNGLTANTENFNTFREERKFFRAEVDRVQSEAERQRITDSQAIEELNIRVQELEAEVFEADVTIDGLEGASRRHDAVQEIVKSAGKLSEEAQAALAKVEAHSQKYSDTYSLTSRTMQQYRDSLSVSHAQEKKIDQLQRDNQDLRQQLLDSDLKSEKCRKDKLFQQQNFDKIQNAYTGLQKENAQLKSQTQTLIHNKSVSELKKAELEVELQKTKDINSASEQKTPSIVLSKVETAAPASPKPEITELEKALKTTQDSNASLENKNSALETLLKETREEKTRFEELYKSSEVQRVWSFAHYATVKKPWPIVTREIMASLIVDEINGSSKPKEDSVEALTRDQVIVWFAGDMGLSEIFNEIRALGHELDINLEKTILSILIEQGLCYGNFDVFAAFAFAGKPVSRPDFITRMSTVIELLDSIGNKLLSAEVDRDLAKDQVRQLELKDKQQQLKLRQQAHDLKKAGTAMSIFEKHNGSPEGAVEELILSETENANLKLEFENLEERNAELADEIAYYERELVEQRASGGKASNPDQEERCTLLEHHDLVKQIRDLTERNRELAATFNKTLDGRDTSPDGTAVDSAVGPTPLESQPPTHDYYAEILRLRKENVELTNQYENARVNAPDSPACPHCSVLRAQINRLKQRNRSRGEREDVERENAVFAARNSAEANHNEERQRFEKEIQDFQKRISDLQELLEAEKQRSSIPASTSQDSSPTQGGVPTLSCQNCDTLAAQISNLQELLEAEKQRSVPDSQNSSPTQSGVPRPCHDCGYLAAERRRLLADNRSLQTQLTHSDNRLSRFASMVDKANRDADNARREIEALKQDIILLRTGSPDSPSSTQPSSTGNTPVKGVKDARIQELEEELQVVKRTLSGAISSQWDGKWGAAKLPAAPVHQQDDAWKTFETEGNYRTLLEEEKKLRKQNAALQKNLDDFEAASAAWDNEHDAEISELESAEVKGNQARIDNLQRQLEDMHKLRETNSTLVAEKDYLISKVGSLKDAINLLGGKNAPACCNIVQEELRKEIVAHESTKTQLEETLAKQDLTVSDDDNSSDSDPCRGVKDELHDCQSRLSELYRELNEAEERHRVQLGIKNQAYLDLQKQLQESERNLALAQGQSGGVSLVDLPDDNQLLAEIRRLKARLEQEQIKLRDLRSLYNVTEEKLVDLNARGDANAMHADNLVLVNRIAELETELKSRDTSEDSSNQNDVLQKRIIELENEVKRKPVHTMTGAVIQLPADDDPCKNTILELISAQTKLNELIETYPLDTQIDEKVWWIPRVVPEYEGKPTWIEGLFGVFDKFTLKTDLSVFSPVSSPTKLTHEEEPAEEEPIAEEPVAEDPNDPCSSAKKQLKNVEKQIKAFEKITELKIKLRERKDRIYQNNDKWSRFKMILKNQVEVLERDTPVYLKKKLDVALEANAKQADVIECAQIMADQHNKEMRALHKKLEVLMTPDQPMKDLLTQNAQQKKRIDELQGEMLNFTFKKGKEINFLGKQLSVLYGEREKWQNAGAAPNSPANSLWPPNKTTESSPVKAAFTVDASAEASTESGAETPLPKITDDGWPCPPAEKQKLFDEAAREVEELYEGTVYALKERESHMPEPKITGLFTKVYYPRWKLPQPKKPSLYARFQRIFYSDLLVPVLWILMMCVDQIDRYLHHGVSTLGLMNGFERGPNYWVLPLWITLPALLIIQQLWLLDMAYPDTNGDEDDVSDSLPVHSLEEVIAPKEGETQAKDAVEGPQTKQEASNIEAPSGNVKNDLIGAEIKLVDALDQLAGNKTVIDWRNDKKTPLQWRQTVNTTFWEYAGLPAPRLNETMTYDEYRKLGDAAFLTQSDGYEAAKQASSSASTKPSVRWSPDTKKSPLDYSNAGSVGYEPTAPIVDPVTGDLIDPTSLESSVHFASQIGAELSGFPEYDFTGPGGLSSQRPQPDDLFGAPGFTYGSAYGPGSTISGGPVYDFQSAGNPFNNAPFFAPAGDPFYTAGGFVQPFGLDGTSETLPKPKAPDSGYGTGRNPRNPPNLGPISPDITKSPSKWVEHVDELIQARIGPKKPSPMSAIRYSPDDPLEVTYASFVAEHLCDPKSEEKSALRASQAGSSTQGSPPKPSTSGFETPPFDGTGGVFDPRTPPRRLDARYADDYEARRVAGEICCEQDYQEHLEMKWLDNPVQPGYGTKECRHKKAQRNTADDFGSPSKPFRPGQPQGPTQGSRGLGAGLTPEDIAAALQQNTAQHTLNALLQKTGSSPIGNDADPCKDVKDKLAAVERELRVLKATPDSYDFRRRVKDAMDELRALKILYDPLRLQLTSIEAELKKEKNEHEAAKRKLAVADPAIIKRIEEAEAERQKDAAANKTKDDMIKSLEKRQDTEKKLSEDLRKQLDLARAERPSGSVVTEVIYKTPEGKSWTHFIIQSILATWLAFYFYSWFQDLPEGMSSYHVAYFELRELFEDHIVSIITIATPLAALFIIYAAWDGVSDVNPYPDSDVYDNGSDDKDDGDDDKGGDSNGKDVSPKPDDKPGNSDESAEDETETETKDDSEKDDSSKTDEDSDKKDESDGKPGSEEKAEPETKDEPEQKDSPNGDSAKSPKGYGYKNPMSFFNGSSVPTVPEAAQTLRNSAKGYAKNFRSLFITTNRVVAKTERKTISPWKHSGITSVSTEPRRTMVAEDSGKKFESGLDVYCKEQEDTIEKLQSQLADNEKSLAATTQQLEEAKKTSALSYSNISSIGTSPEAAKAVETQPLITYASVEVQTDETDDSVEQAETTVDSTKSNAEFEALQKELESAKAQLASLSKDRDELAGQNRTIKDELEAVRKDKNAIWDVKDELDKTSEKNQDWVDPCKNVKEQLKHGELEIKTRQLENCHELNKNLRTKFYDANDLYNATAEELNALKAGNNDDDDDGHDTSPVKHTATPTSPSNSVQRSPRSAASYGSPGSINHVECDRQIDRLTQMRNDLQTNLELAETRLGDAQRKLQFGGGLKDKQDHIDRLLGTLEELEEDKNRLQEEKLVLENNYEKVSKENDRLEAAMTLGDVHELCLTGRERLIIEDDISRLEEEVETVTREREFVERQLNAIKRDVDWARRAVEERNQEIVRKDGGIQMFGRQARMATQDADEARKDAAEARETLAGVTRRLEEWEHREDPNPGFSPKELSADPHVRSLQLIIFDMKNHLKAVIAARDDAVKEAKFLHQRIEAHAETDPSHEACENTIEQLNFAYRRAKNQHDDDSVTNRALELKMKNWEGIAARVEKEKEHLAKEFFDKAQKADSFEALMEAYAAGDADVLREVARKIYGQSKAAESFATMMEHIFDNPVDLVSFETKPDDKKPEDVEEAKGTTSPATPESKFTPRKSGNELEEIKDVTNDEDLIEFSPAKPEELSKLSDTGLNVAFKAMPEDTSKEPKTPKEPKPSSPVKANDGYPTPEPSANRLEVSSRALREMKIRLRHAEDEARRLGTERNRLARENAALHLRLERKIDALEHNLDPTSEQAPNRTTTTTTTVKTSYPTPISTNKTKNPNKTRPSDIITSLENLSPSLLTGALPTGGLKTGDWVTKFDPHELLKRMKGAGSPFSPALAPMKTPFPPFKPFAPLTAEGRRRAAERLIDAPDHEKMLQEQRAEMAAYRAARYKFDEERSDAYALAYTRLRPTVNIPVQEAIIRRKIEETKERRLSEERSSSVSKPSSESSEGSLSSGEWRRRFNATPTPLPRNSGRLMPRDRSRSRSF</sequence>
<feature type="compositionally biased region" description="Low complexity" evidence="2">
    <location>
        <begin position="1865"/>
        <end position="1875"/>
    </location>
</feature>
<feature type="region of interest" description="Disordered" evidence="2">
    <location>
        <begin position="1187"/>
        <end position="1209"/>
    </location>
</feature>
<feature type="region of interest" description="Disordered" evidence="2">
    <location>
        <begin position="3831"/>
        <end position="3868"/>
    </location>
</feature>
<feature type="coiled-coil region" evidence="1">
    <location>
        <begin position="393"/>
        <end position="420"/>
    </location>
</feature>
<feature type="coiled-coil region" evidence="1">
    <location>
        <begin position="3551"/>
        <end position="3606"/>
    </location>
</feature>
<feature type="coiled-coil region" evidence="1">
    <location>
        <begin position="483"/>
        <end position="649"/>
    </location>
</feature>
<feature type="region of interest" description="Disordered" evidence="2">
    <location>
        <begin position="3239"/>
        <end position="3286"/>
    </location>
</feature>
<feature type="compositionally biased region" description="Polar residues" evidence="2">
    <location>
        <begin position="3259"/>
        <end position="3274"/>
    </location>
</feature>
<feature type="compositionally biased region" description="Basic and acidic residues" evidence="2">
    <location>
        <begin position="3699"/>
        <end position="3710"/>
    </location>
</feature>
<feature type="compositionally biased region" description="Basic and acidic residues" evidence="2">
    <location>
        <begin position="2849"/>
        <end position="2869"/>
    </location>
</feature>